<evidence type="ECO:0000256" key="11">
    <source>
        <dbReference type="RuleBase" id="RU004171"/>
    </source>
</evidence>
<evidence type="ECO:0000256" key="6">
    <source>
        <dbReference type="ARBA" id="ARBA00022605"/>
    </source>
</evidence>
<keyword evidence="14" id="KW-1185">Reference proteome</keyword>
<gene>
    <name evidence="13" type="ORF">FHS31_002226</name>
</gene>
<dbReference type="InterPro" id="IPR019811">
    <property type="entry name" value="HDH_CS"/>
</dbReference>
<dbReference type="EC" id="1.1.1.3" evidence="4"/>
<evidence type="ECO:0000256" key="3">
    <source>
        <dbReference type="ARBA" id="ARBA00006753"/>
    </source>
</evidence>
<comment type="caution">
    <text evidence="13">The sequence shown here is derived from an EMBL/GenBank/DDBJ whole genome shotgun (WGS) entry which is preliminary data.</text>
</comment>
<dbReference type="RefSeq" id="WP_167073451.1">
    <property type="nucleotide sequence ID" value="NZ_JAAOZC010000005.1"/>
</dbReference>
<evidence type="ECO:0000256" key="1">
    <source>
        <dbReference type="ARBA" id="ARBA00005056"/>
    </source>
</evidence>
<keyword evidence="9 13" id="KW-0560">Oxidoreductase</keyword>
<dbReference type="Gene3D" id="3.40.50.720">
    <property type="entry name" value="NAD(P)-binding Rossmann-like Domain"/>
    <property type="match status" value="1"/>
</dbReference>
<dbReference type="Pfam" id="PF00742">
    <property type="entry name" value="Homoserine_dh"/>
    <property type="match status" value="1"/>
</dbReference>
<evidence type="ECO:0000313" key="13">
    <source>
        <dbReference type="EMBL" id="NIJ08605.1"/>
    </source>
</evidence>
<evidence type="ECO:0000256" key="4">
    <source>
        <dbReference type="ARBA" id="ARBA00013213"/>
    </source>
</evidence>
<keyword evidence="7" id="KW-0791">Threonine biosynthesis</keyword>
<dbReference type="InterPro" id="IPR001342">
    <property type="entry name" value="HDH_cat"/>
</dbReference>
<dbReference type="CDD" id="cd04881">
    <property type="entry name" value="ACT_HSDH-Hom"/>
    <property type="match status" value="1"/>
</dbReference>
<dbReference type="InterPro" id="IPR005106">
    <property type="entry name" value="Asp/hSer_DH_NAD-bd"/>
</dbReference>
<dbReference type="PANTHER" id="PTHR43331:SF1">
    <property type="entry name" value="HOMOSERINE DEHYDROGENASE"/>
    <property type="match status" value="1"/>
</dbReference>
<evidence type="ECO:0000256" key="9">
    <source>
        <dbReference type="ARBA" id="ARBA00023002"/>
    </source>
</evidence>
<proteinExistence type="inferred from homology"/>
<comment type="pathway">
    <text evidence="1">Amino-acid biosynthesis; L-threonine biosynthesis; L-threonine from L-aspartate: step 3/5.</text>
</comment>
<dbReference type="GO" id="GO:0004412">
    <property type="term" value="F:homoserine dehydrogenase activity"/>
    <property type="evidence" value="ECO:0007669"/>
    <property type="project" value="UniProtKB-EC"/>
</dbReference>
<evidence type="ECO:0000259" key="12">
    <source>
        <dbReference type="PROSITE" id="PS51671"/>
    </source>
</evidence>
<dbReference type="Gene3D" id="3.30.360.10">
    <property type="entry name" value="Dihydrodipicolinate Reductase, domain 2"/>
    <property type="match status" value="1"/>
</dbReference>
<keyword evidence="8" id="KW-0521">NADP</keyword>
<keyword evidence="6" id="KW-0028">Amino-acid biosynthesis</keyword>
<evidence type="ECO:0000256" key="2">
    <source>
        <dbReference type="ARBA" id="ARBA00005062"/>
    </source>
</evidence>
<evidence type="ECO:0000256" key="8">
    <source>
        <dbReference type="ARBA" id="ARBA00022857"/>
    </source>
</evidence>
<dbReference type="EMBL" id="JAAOZC010000005">
    <property type="protein sequence ID" value="NIJ08605.1"/>
    <property type="molecule type" value="Genomic_DNA"/>
</dbReference>
<evidence type="ECO:0000256" key="5">
    <source>
        <dbReference type="ARBA" id="ARBA00013376"/>
    </source>
</evidence>
<dbReference type="SUPFAM" id="SSF51735">
    <property type="entry name" value="NAD(P)-binding Rossmann-fold domains"/>
    <property type="match status" value="1"/>
</dbReference>
<dbReference type="SUPFAM" id="SSF55021">
    <property type="entry name" value="ACT-like"/>
    <property type="match status" value="1"/>
</dbReference>
<dbReference type="InterPro" id="IPR016204">
    <property type="entry name" value="HDH"/>
</dbReference>
<name>A0ABX0TXX9_9SPHN</name>
<accession>A0ABX0TXX9</accession>
<dbReference type="PIRSF" id="PIRSF000098">
    <property type="entry name" value="Homoser_dehydrog"/>
    <property type="match status" value="1"/>
</dbReference>
<dbReference type="InterPro" id="IPR036291">
    <property type="entry name" value="NAD(P)-bd_dom_sf"/>
</dbReference>
<dbReference type="InterPro" id="IPR045865">
    <property type="entry name" value="ACT-like_dom_sf"/>
</dbReference>
<dbReference type="Gene3D" id="3.30.70.260">
    <property type="match status" value="1"/>
</dbReference>
<comment type="similarity">
    <text evidence="3 11">Belongs to the homoserine dehydrogenase family.</text>
</comment>
<reference evidence="13 14" key="1">
    <citation type="submission" date="2020-03" db="EMBL/GenBank/DDBJ databases">
        <title>Genomic Encyclopedia of Type Strains, Phase III (KMG-III): the genomes of soil and plant-associated and newly described type strains.</title>
        <authorList>
            <person name="Whitman W."/>
        </authorList>
    </citation>
    <scope>NUCLEOTIDE SEQUENCE [LARGE SCALE GENOMIC DNA]</scope>
    <source>
        <strain evidence="13 14">CECT 8804</strain>
    </source>
</reference>
<evidence type="ECO:0000313" key="14">
    <source>
        <dbReference type="Proteomes" id="UP000727456"/>
    </source>
</evidence>
<dbReference type="InterPro" id="IPR002912">
    <property type="entry name" value="ACT_dom"/>
</dbReference>
<dbReference type="PROSITE" id="PS01042">
    <property type="entry name" value="HOMOSER_DHGENASE"/>
    <property type="match status" value="1"/>
</dbReference>
<dbReference type="Proteomes" id="UP000727456">
    <property type="component" value="Unassembled WGS sequence"/>
</dbReference>
<comment type="pathway">
    <text evidence="2">Amino-acid biosynthesis; L-methionine biosynthesis via de novo pathway; L-homoserine from L-aspartate: step 3/3.</text>
</comment>
<dbReference type="SUPFAM" id="SSF55347">
    <property type="entry name" value="Glyceraldehyde-3-phosphate dehydrogenase-like, C-terminal domain"/>
    <property type="match status" value="1"/>
</dbReference>
<dbReference type="Pfam" id="PF01842">
    <property type="entry name" value="ACT"/>
    <property type="match status" value="1"/>
</dbReference>
<sequence length="431" mass="44616">MSSNPLRIALAGLGNVGAGVVKVLETNADLIARRAGRPIEVVAVSARDRTRDRGVDLGKFAWVDDAAALAEREDVDVVVELVGGSDGPALTLARKTLAAGKPLVTANKAMIAHHGLELAEAAEAKGVALKYEAAVAGGIPVIKGLREGAAANRLHHVYGVLNGTCNYILTTMESEGRDFAEVLGEAQKLGYAEADPSFDIDGVDAAHKLSILASLAFGARVDFEAVAITGIRHVIAADIAEAAALGYKIRLVGLGEANARGMFQRVHPCLVPIDHPLAHVTGSLNAVVAEGDFVGRLLFQGRGAGEGPTASAVVADLVDIARGATGPTFAMPVADLAALPSAPAGERRGRAYLRFLVADRPGVLAELTAAMRDAGVSIESLIQRGAAADGSVLIVMVTHEGPERSVDHALEKLEGSPSLLGAPMLMHILER</sequence>
<feature type="domain" description="ACT" evidence="12">
    <location>
        <begin position="352"/>
        <end position="427"/>
    </location>
</feature>
<keyword evidence="10" id="KW-0486">Methionine biosynthesis</keyword>
<dbReference type="NCBIfam" id="NF004976">
    <property type="entry name" value="PRK06349.1"/>
    <property type="match status" value="1"/>
</dbReference>
<evidence type="ECO:0000256" key="10">
    <source>
        <dbReference type="ARBA" id="ARBA00023167"/>
    </source>
</evidence>
<evidence type="ECO:0000256" key="7">
    <source>
        <dbReference type="ARBA" id="ARBA00022697"/>
    </source>
</evidence>
<protein>
    <recommendedName>
        <fullName evidence="5">Homoserine dehydrogenase</fullName>
        <ecNumber evidence="4">1.1.1.3</ecNumber>
    </recommendedName>
</protein>
<dbReference type="PANTHER" id="PTHR43331">
    <property type="entry name" value="HOMOSERINE DEHYDROGENASE"/>
    <property type="match status" value="1"/>
</dbReference>
<dbReference type="PROSITE" id="PS51671">
    <property type="entry name" value="ACT"/>
    <property type="match status" value="1"/>
</dbReference>
<organism evidence="13 14">
    <name type="scientific">Sphingomonas vulcanisoli</name>
    <dbReference type="NCBI Taxonomy" id="1658060"/>
    <lineage>
        <taxon>Bacteria</taxon>
        <taxon>Pseudomonadati</taxon>
        <taxon>Pseudomonadota</taxon>
        <taxon>Alphaproteobacteria</taxon>
        <taxon>Sphingomonadales</taxon>
        <taxon>Sphingomonadaceae</taxon>
        <taxon>Sphingomonas</taxon>
    </lineage>
</organism>
<dbReference type="Pfam" id="PF03447">
    <property type="entry name" value="NAD_binding_3"/>
    <property type="match status" value="1"/>
</dbReference>